<gene>
    <name evidence="3" type="ORF">POSPLADRAFT_1051671</name>
</gene>
<evidence type="ECO:0000256" key="2">
    <source>
        <dbReference type="SAM" id="Phobius"/>
    </source>
</evidence>
<name>A0A1X6NFX5_9APHY</name>
<feature type="compositionally biased region" description="Basic and acidic residues" evidence="1">
    <location>
        <begin position="1"/>
        <end position="12"/>
    </location>
</feature>
<dbReference type="EMBL" id="KZ110591">
    <property type="protein sequence ID" value="OSX67538.1"/>
    <property type="molecule type" value="Genomic_DNA"/>
</dbReference>
<keyword evidence="2" id="KW-1133">Transmembrane helix</keyword>
<evidence type="ECO:0000313" key="3">
    <source>
        <dbReference type="EMBL" id="OSX67538.1"/>
    </source>
</evidence>
<accession>A0A1X6NFX5</accession>
<organism evidence="3 4">
    <name type="scientific">Postia placenta MAD-698-R-SB12</name>
    <dbReference type="NCBI Taxonomy" id="670580"/>
    <lineage>
        <taxon>Eukaryota</taxon>
        <taxon>Fungi</taxon>
        <taxon>Dikarya</taxon>
        <taxon>Basidiomycota</taxon>
        <taxon>Agaricomycotina</taxon>
        <taxon>Agaricomycetes</taxon>
        <taxon>Polyporales</taxon>
        <taxon>Adustoporiaceae</taxon>
        <taxon>Rhodonia</taxon>
    </lineage>
</organism>
<feature type="region of interest" description="Disordered" evidence="1">
    <location>
        <begin position="1"/>
        <end position="63"/>
    </location>
</feature>
<dbReference type="RefSeq" id="XP_024344332.1">
    <property type="nucleotide sequence ID" value="XM_024480191.1"/>
</dbReference>
<feature type="transmembrane region" description="Helical" evidence="2">
    <location>
        <begin position="329"/>
        <end position="346"/>
    </location>
</feature>
<keyword evidence="2" id="KW-0812">Transmembrane</keyword>
<protein>
    <submittedName>
        <fullName evidence="3">Uncharacterized protein</fullName>
    </submittedName>
</protein>
<evidence type="ECO:0000256" key="1">
    <source>
        <dbReference type="SAM" id="MobiDB-lite"/>
    </source>
</evidence>
<dbReference type="PANTHER" id="PTHR37848:SF1">
    <property type="entry name" value="SUN DOMAIN-CONTAINING PROTEIN"/>
    <property type="match status" value="1"/>
</dbReference>
<dbReference type="PANTHER" id="PTHR37848">
    <property type="entry name" value="EXPRESSED PROTEIN"/>
    <property type="match status" value="1"/>
</dbReference>
<keyword evidence="4" id="KW-1185">Reference proteome</keyword>
<reference evidence="3 4" key="1">
    <citation type="submission" date="2017-04" db="EMBL/GenBank/DDBJ databases">
        <title>Genome Sequence of the Model Brown-Rot Fungus Postia placenta SB12.</title>
        <authorList>
            <consortium name="DOE Joint Genome Institute"/>
            <person name="Gaskell J."/>
            <person name="Kersten P."/>
            <person name="Larrondo L.F."/>
            <person name="Canessa P."/>
            <person name="Martinez D."/>
            <person name="Hibbett D."/>
            <person name="Schmoll M."/>
            <person name="Kubicek C.P."/>
            <person name="Martinez A.T."/>
            <person name="Yadav J."/>
            <person name="Master E."/>
            <person name="Magnuson J.K."/>
            <person name="James T."/>
            <person name="Yaver D."/>
            <person name="Berka R."/>
            <person name="Labutti K."/>
            <person name="Lipzen A."/>
            <person name="Aerts A."/>
            <person name="Barry K."/>
            <person name="Henrissat B."/>
            <person name="Blanchette R."/>
            <person name="Grigoriev I."/>
            <person name="Cullen D."/>
        </authorList>
    </citation>
    <scope>NUCLEOTIDE SEQUENCE [LARGE SCALE GENOMIC DNA]</scope>
    <source>
        <strain evidence="3 4">MAD-698-R-SB12</strain>
    </source>
</reference>
<dbReference type="GeneID" id="36325141"/>
<proteinExistence type="predicted"/>
<dbReference type="Proteomes" id="UP000194127">
    <property type="component" value="Unassembled WGS sequence"/>
</dbReference>
<dbReference type="OrthoDB" id="203796at2759"/>
<keyword evidence="2" id="KW-0472">Membrane</keyword>
<sequence length="460" mass="51160">MIIKDPDAKDSDEGPPQGGPSTAPVAPPSFAESTGALAPSYSQFGTPDVFIPQGGEEPPPEFTPYEAEYFVSGSDGDIVSHDRHLNEDGEALYRFLLSHSLTPPTVRVHLRGTHTESRTRSVSSRDKDGHYHMVEEHYTEEVTDFDFDIDVGQHIASRPVHWSLPDEEPAYRGGMVKEVDVPSERLISGIALEGGSPLARRKAAKRDIKAAAACQKEKRARGLPPWAAIDEGTDATHTGLLAHQSSVLKSSKTLREWADEYCATDKLLKEFTYEKVVYGWHLANLEAAISAAIKSTYYTGRFAVEFRTTNAKITVRPDNRLSRTLSNKWLKFILFVLLLYPFIWLYKRFGRRGGGRWEVCGGAYALKTWQLAGTPGEQPPPFPPPPFSGAAAIIHDDRIMQTPMGIARLVGLREGEWFQEWEGTIRRAVTNRLKSSVPLKEPDGRPTQAALLLDGYRPTY</sequence>
<evidence type="ECO:0000313" key="4">
    <source>
        <dbReference type="Proteomes" id="UP000194127"/>
    </source>
</evidence>
<dbReference type="AlphaFoldDB" id="A0A1X6NFX5"/>